<protein>
    <submittedName>
        <fullName evidence="1">Uncharacterized protein</fullName>
    </submittedName>
</protein>
<organism evidence="1 2">
    <name type="scientific">Catharanthus roseus</name>
    <name type="common">Madagascar periwinkle</name>
    <name type="synonym">Vinca rosea</name>
    <dbReference type="NCBI Taxonomy" id="4058"/>
    <lineage>
        <taxon>Eukaryota</taxon>
        <taxon>Viridiplantae</taxon>
        <taxon>Streptophyta</taxon>
        <taxon>Embryophyta</taxon>
        <taxon>Tracheophyta</taxon>
        <taxon>Spermatophyta</taxon>
        <taxon>Magnoliopsida</taxon>
        <taxon>eudicotyledons</taxon>
        <taxon>Gunneridae</taxon>
        <taxon>Pentapetalae</taxon>
        <taxon>asterids</taxon>
        <taxon>lamiids</taxon>
        <taxon>Gentianales</taxon>
        <taxon>Apocynaceae</taxon>
        <taxon>Rauvolfioideae</taxon>
        <taxon>Vinceae</taxon>
        <taxon>Catharanthinae</taxon>
        <taxon>Catharanthus</taxon>
    </lineage>
</organism>
<dbReference type="EMBL" id="CM044708">
    <property type="protein sequence ID" value="KAI5650523.1"/>
    <property type="molecule type" value="Genomic_DNA"/>
</dbReference>
<proteinExistence type="predicted"/>
<name>A0ACB9ZSF9_CATRO</name>
<gene>
    <name evidence="1" type="ORF">M9H77_36528</name>
</gene>
<dbReference type="Proteomes" id="UP001060085">
    <property type="component" value="Linkage Group LG08"/>
</dbReference>
<evidence type="ECO:0000313" key="1">
    <source>
        <dbReference type="EMBL" id="KAI5650523.1"/>
    </source>
</evidence>
<sequence>MWKYRRKLGVILCPLSFPSRLSSHSLTHGGFPKPRLLHHQCACGSVASRVVSAPFRSEFSVFLNSLCSLSTSINGKGPDACTLHENDDERSGDEHEEFGDDEENDDFEGQKTSVLDNFYFHSCDLETIIGILQWSRTDVLRTKDKLEQCGVRVTSGLVVEVLSRVRNDWEAAFTFFLWAGKQPGYAHSVRQYHSMIAILGKMRKFDTAWSLIDEMKRGGGGTGHSLVTPQTLLIMIRRYCAVHDVGKAISTFYAYRRFKLEITMEEFQNLLSALCRYKNVKDAEHLLFCNKNDFPLNTKSMNIILNGWSNIVGDLREAKRIWREMKSRGIPRDVFAYSSMLSCYSKYGKLQDVLKLFDQMKAMDIAPDRKVYNAVIHAVAKAKHVKEARNLMKKMEESGISPDVVTYNSLIMPLCRKRQSVEAREVFYEMIAIGMSPTARTYHAFFRILRTGEEVFELLERMKTMGCNPGHDTYIMLIRKFSRWREIDIVFKLWNEMRSYGLDHDRSSYIVLIHGLFLNGKLEESYQYYLEMKRKHLLPEPKIEKMLQIWLDGKQNVGDQMADLNEIPVSHTLHTNRVGDRFTKFDGRRDFIRQPETRKVTRERGFSFFE</sequence>
<keyword evidence="2" id="KW-1185">Reference proteome</keyword>
<comment type="caution">
    <text evidence="1">The sequence shown here is derived from an EMBL/GenBank/DDBJ whole genome shotgun (WGS) entry which is preliminary data.</text>
</comment>
<accession>A0ACB9ZSF9</accession>
<reference evidence="2" key="1">
    <citation type="journal article" date="2023" name="Nat. Plants">
        <title>Single-cell RNA sequencing provides a high-resolution roadmap for understanding the multicellular compartmentation of specialized metabolism.</title>
        <authorList>
            <person name="Sun S."/>
            <person name="Shen X."/>
            <person name="Li Y."/>
            <person name="Li Y."/>
            <person name="Wang S."/>
            <person name="Li R."/>
            <person name="Zhang H."/>
            <person name="Shen G."/>
            <person name="Guo B."/>
            <person name="Wei J."/>
            <person name="Xu J."/>
            <person name="St-Pierre B."/>
            <person name="Chen S."/>
            <person name="Sun C."/>
        </authorList>
    </citation>
    <scope>NUCLEOTIDE SEQUENCE [LARGE SCALE GENOMIC DNA]</scope>
</reference>
<evidence type="ECO:0000313" key="2">
    <source>
        <dbReference type="Proteomes" id="UP001060085"/>
    </source>
</evidence>